<dbReference type="PANTHER" id="PTHR30333">
    <property type="entry name" value="CYTOCHROME C-TYPE PROTEIN"/>
    <property type="match status" value="1"/>
</dbReference>
<dbReference type="GO" id="GO:0009061">
    <property type="term" value="P:anaerobic respiration"/>
    <property type="evidence" value="ECO:0007669"/>
    <property type="project" value="TreeGrafter"/>
</dbReference>
<accession>A0A3B1A3U5</accession>
<keyword evidence="4" id="KW-1003">Cell membrane</keyword>
<keyword evidence="3" id="KW-0813">Transport</keyword>
<sequence>MRKLLKGISLSVITSALIVGALMVIGFHGVLNATNTESFCISCHEMNIAYEEYKGTVHYKNRTGVRATCSDCHVPRDFGPKMVAKIRAAKDVWHHLIGTIDSKEKYENYRLTMAKTVWQKMKKTDSRECRVCHTVASMDFEEQ</sequence>
<gene>
    <name evidence="14" type="ORF">MNBD_GAMMA19-2236</name>
</gene>
<name>A0A3B1A3U5_9ZZZZ</name>
<evidence type="ECO:0000256" key="5">
    <source>
        <dbReference type="ARBA" id="ARBA00022617"/>
    </source>
</evidence>
<keyword evidence="9 12" id="KW-1133">Transmembrane helix</keyword>
<evidence type="ECO:0000256" key="3">
    <source>
        <dbReference type="ARBA" id="ARBA00022448"/>
    </source>
</evidence>
<protein>
    <submittedName>
        <fullName evidence="14">Cytochrome c-type protein NapC</fullName>
    </submittedName>
</protein>
<keyword evidence="5" id="KW-0349">Heme</keyword>
<evidence type="ECO:0000256" key="9">
    <source>
        <dbReference type="ARBA" id="ARBA00022989"/>
    </source>
</evidence>
<feature type="transmembrane region" description="Helical" evidence="12">
    <location>
        <begin position="12"/>
        <end position="31"/>
    </location>
</feature>
<keyword evidence="6 12" id="KW-0812">Transmembrane</keyword>
<reference evidence="14" key="1">
    <citation type="submission" date="2018-06" db="EMBL/GenBank/DDBJ databases">
        <authorList>
            <person name="Zhirakovskaya E."/>
        </authorList>
    </citation>
    <scope>NUCLEOTIDE SEQUENCE</scope>
</reference>
<dbReference type="GO" id="GO:0046872">
    <property type="term" value="F:metal ion binding"/>
    <property type="evidence" value="ECO:0007669"/>
    <property type="project" value="UniProtKB-KW"/>
</dbReference>
<dbReference type="GO" id="GO:0005886">
    <property type="term" value="C:plasma membrane"/>
    <property type="evidence" value="ECO:0007669"/>
    <property type="project" value="UniProtKB-SubCell"/>
</dbReference>
<dbReference type="Gene3D" id="1.10.3820.10">
    <property type="entry name" value="Di-heme elbow motif domain"/>
    <property type="match status" value="1"/>
</dbReference>
<evidence type="ECO:0000313" key="14">
    <source>
        <dbReference type="EMBL" id="VAW96240.1"/>
    </source>
</evidence>
<keyword evidence="8" id="KW-0249">Electron transport</keyword>
<keyword evidence="11 12" id="KW-0472">Membrane</keyword>
<evidence type="ECO:0000256" key="4">
    <source>
        <dbReference type="ARBA" id="ARBA00022475"/>
    </source>
</evidence>
<evidence type="ECO:0000259" key="13">
    <source>
        <dbReference type="Pfam" id="PF03264"/>
    </source>
</evidence>
<evidence type="ECO:0000256" key="11">
    <source>
        <dbReference type="ARBA" id="ARBA00023136"/>
    </source>
</evidence>
<keyword evidence="10" id="KW-0408">Iron</keyword>
<dbReference type="SUPFAM" id="SSF48695">
    <property type="entry name" value="Multiheme cytochromes"/>
    <property type="match status" value="1"/>
</dbReference>
<dbReference type="GO" id="GO:0009055">
    <property type="term" value="F:electron transfer activity"/>
    <property type="evidence" value="ECO:0007669"/>
    <property type="project" value="TreeGrafter"/>
</dbReference>
<comment type="similarity">
    <text evidence="2">Belongs to the NapC/NirT/NrfH family.</text>
</comment>
<evidence type="ECO:0000256" key="8">
    <source>
        <dbReference type="ARBA" id="ARBA00022982"/>
    </source>
</evidence>
<comment type="subcellular location">
    <subcellularLocation>
        <location evidence="1">Cell membrane</location>
    </subcellularLocation>
</comment>
<dbReference type="InterPro" id="IPR036280">
    <property type="entry name" value="Multihaem_cyt_sf"/>
</dbReference>
<dbReference type="EMBL" id="UOFV01000080">
    <property type="protein sequence ID" value="VAW96240.1"/>
    <property type="molecule type" value="Genomic_DNA"/>
</dbReference>
<dbReference type="AlphaFoldDB" id="A0A3B1A3U5"/>
<evidence type="ECO:0000256" key="6">
    <source>
        <dbReference type="ARBA" id="ARBA00022692"/>
    </source>
</evidence>
<evidence type="ECO:0000256" key="2">
    <source>
        <dbReference type="ARBA" id="ARBA00007395"/>
    </source>
</evidence>
<evidence type="ECO:0000256" key="10">
    <source>
        <dbReference type="ARBA" id="ARBA00023004"/>
    </source>
</evidence>
<feature type="domain" description="NapC/NirT cytochrome c N-terminal" evidence="13">
    <location>
        <begin position="10"/>
        <end position="143"/>
    </location>
</feature>
<feature type="non-terminal residue" evidence="14">
    <location>
        <position position="143"/>
    </location>
</feature>
<keyword evidence="7" id="KW-0479">Metal-binding</keyword>
<dbReference type="InterPro" id="IPR005126">
    <property type="entry name" value="NapC/NirT_cyt_c_N"/>
</dbReference>
<dbReference type="InterPro" id="IPR038266">
    <property type="entry name" value="NapC/NirT_cytc_sf"/>
</dbReference>
<proteinExistence type="inferred from homology"/>
<evidence type="ECO:0000256" key="1">
    <source>
        <dbReference type="ARBA" id="ARBA00004236"/>
    </source>
</evidence>
<dbReference type="PANTHER" id="PTHR30333:SF1">
    <property type="entry name" value="CYTOCHROME C-TYPE PROTEIN NAPC"/>
    <property type="match status" value="1"/>
</dbReference>
<dbReference type="Pfam" id="PF03264">
    <property type="entry name" value="Cytochrom_NNT"/>
    <property type="match status" value="1"/>
</dbReference>
<evidence type="ECO:0000256" key="12">
    <source>
        <dbReference type="SAM" id="Phobius"/>
    </source>
</evidence>
<evidence type="ECO:0000256" key="7">
    <source>
        <dbReference type="ARBA" id="ARBA00022723"/>
    </source>
</evidence>
<organism evidence="14">
    <name type="scientific">hydrothermal vent metagenome</name>
    <dbReference type="NCBI Taxonomy" id="652676"/>
    <lineage>
        <taxon>unclassified sequences</taxon>
        <taxon>metagenomes</taxon>
        <taxon>ecological metagenomes</taxon>
    </lineage>
</organism>
<dbReference type="InterPro" id="IPR051174">
    <property type="entry name" value="Cytochrome_c-type_ET"/>
</dbReference>